<feature type="transmembrane region" description="Helical" evidence="6">
    <location>
        <begin position="177"/>
        <end position="194"/>
    </location>
</feature>
<evidence type="ECO:0000313" key="8">
    <source>
        <dbReference type="Proteomes" id="UP000649151"/>
    </source>
</evidence>
<feature type="transmembrane region" description="Helical" evidence="6">
    <location>
        <begin position="352"/>
        <end position="373"/>
    </location>
</feature>
<keyword evidence="4 6" id="KW-1133">Transmembrane helix</keyword>
<feature type="transmembrane region" description="Helical" evidence="6">
    <location>
        <begin position="83"/>
        <end position="103"/>
    </location>
</feature>
<comment type="caution">
    <text evidence="7">The sequence shown here is derived from an EMBL/GenBank/DDBJ whole genome shotgun (WGS) entry which is preliminary data.</text>
</comment>
<dbReference type="RefSeq" id="WP_069986961.1">
    <property type="nucleotide sequence ID" value="NZ_JACOQK010000001.1"/>
</dbReference>
<reference evidence="7 8" key="1">
    <citation type="submission" date="2020-08" db="EMBL/GenBank/DDBJ databases">
        <title>Genome public.</title>
        <authorList>
            <person name="Liu C."/>
            <person name="Sun Q."/>
        </authorList>
    </citation>
    <scope>NUCLEOTIDE SEQUENCE [LARGE SCALE GENOMIC DNA]</scope>
    <source>
        <strain evidence="7 8">NSJ-27</strain>
    </source>
</reference>
<proteinExistence type="predicted"/>
<evidence type="ECO:0000256" key="5">
    <source>
        <dbReference type="ARBA" id="ARBA00023136"/>
    </source>
</evidence>
<feature type="transmembrane region" description="Helical" evidence="6">
    <location>
        <begin position="52"/>
        <end position="71"/>
    </location>
</feature>
<keyword evidence="2 6" id="KW-0812">Transmembrane</keyword>
<keyword evidence="3" id="KW-0133">Cell shape</keyword>
<gene>
    <name evidence="7" type="ORF">H8Z77_10660</name>
</gene>
<keyword evidence="5 6" id="KW-0472">Membrane</keyword>
<organism evidence="7 8">
    <name type="scientific">Clostridium facile</name>
    <dbReference type="NCBI Taxonomy" id="2763035"/>
    <lineage>
        <taxon>Bacteria</taxon>
        <taxon>Bacillati</taxon>
        <taxon>Bacillota</taxon>
        <taxon>Clostridia</taxon>
        <taxon>Eubacteriales</taxon>
        <taxon>Clostridiaceae</taxon>
        <taxon>Clostridium</taxon>
    </lineage>
</organism>
<evidence type="ECO:0000256" key="6">
    <source>
        <dbReference type="SAM" id="Phobius"/>
    </source>
</evidence>
<sequence>MKNFVFKIGSAIRDYVRETDKMLLVMAIMLSILSCTLQYSLATAGAIQWRPFYMQIASSCVGIVAAIIISLIDYHTLAKLWKLYVPIILILIGLTLFTPLGSMRNGDGMGSDDRILLNIGFMDIQPFEFLKLGFILTFSLHASSVRDHINQPKTLLFLILHGLVPIGLGFLSGDYGTMLVFILIFLCILFTSGLSWKLILPGLGAAVIAGFVFFNFVMDDYLQKRFLLSDEYLYENRLGDTLQQYWGKITLGSGQLTGKGLLSDKLITTTPELYNDFIFAHVGQVFGFVGCIALVIWIMVMCIKLIINARSADDPLGSYISVGVFAVLFFQSVINIGMVLCVLPVIGIPLPFVSAGGTSALTTYMILGLALSVRMNTTKKDHLF</sequence>
<feature type="transmembrane region" description="Helical" evidence="6">
    <location>
        <begin position="319"/>
        <end position="346"/>
    </location>
</feature>
<evidence type="ECO:0000256" key="4">
    <source>
        <dbReference type="ARBA" id="ARBA00022989"/>
    </source>
</evidence>
<feature type="transmembrane region" description="Helical" evidence="6">
    <location>
        <begin position="199"/>
        <end position="218"/>
    </location>
</feature>
<dbReference type="PROSITE" id="PS51257">
    <property type="entry name" value="PROKAR_LIPOPROTEIN"/>
    <property type="match status" value="1"/>
</dbReference>
<dbReference type="Pfam" id="PF01098">
    <property type="entry name" value="FTSW_RODA_SPOVE"/>
    <property type="match status" value="1"/>
</dbReference>
<evidence type="ECO:0000313" key="7">
    <source>
        <dbReference type="EMBL" id="MBC5788465.1"/>
    </source>
</evidence>
<accession>A0ABR7ITI7</accession>
<evidence type="ECO:0000256" key="2">
    <source>
        <dbReference type="ARBA" id="ARBA00022692"/>
    </source>
</evidence>
<evidence type="ECO:0000256" key="1">
    <source>
        <dbReference type="ARBA" id="ARBA00004141"/>
    </source>
</evidence>
<dbReference type="Proteomes" id="UP000649151">
    <property type="component" value="Unassembled WGS sequence"/>
</dbReference>
<name>A0ABR7ITI7_9CLOT</name>
<dbReference type="InterPro" id="IPR001182">
    <property type="entry name" value="FtsW/RodA"/>
</dbReference>
<feature type="transmembrane region" description="Helical" evidence="6">
    <location>
        <begin position="285"/>
        <end position="307"/>
    </location>
</feature>
<dbReference type="PANTHER" id="PTHR30474">
    <property type="entry name" value="CELL CYCLE PROTEIN"/>
    <property type="match status" value="1"/>
</dbReference>
<dbReference type="PANTHER" id="PTHR30474:SF1">
    <property type="entry name" value="PEPTIDOGLYCAN GLYCOSYLTRANSFERASE MRDB"/>
    <property type="match status" value="1"/>
</dbReference>
<evidence type="ECO:0000256" key="3">
    <source>
        <dbReference type="ARBA" id="ARBA00022960"/>
    </source>
</evidence>
<feature type="transmembrane region" description="Helical" evidence="6">
    <location>
        <begin position="21"/>
        <end position="40"/>
    </location>
</feature>
<keyword evidence="8" id="KW-1185">Reference proteome</keyword>
<comment type="subcellular location">
    <subcellularLocation>
        <location evidence="1">Membrane</location>
        <topology evidence="1">Multi-pass membrane protein</topology>
    </subcellularLocation>
</comment>
<protein>
    <submittedName>
        <fullName evidence="7">FtsW/RodA/SpoVE family cell cycle protein</fullName>
    </submittedName>
</protein>
<dbReference type="EMBL" id="JACOQK010000001">
    <property type="protein sequence ID" value="MBC5788465.1"/>
    <property type="molecule type" value="Genomic_DNA"/>
</dbReference>